<comment type="caution">
    <text evidence="3">The sequence shown here is derived from an EMBL/GenBank/DDBJ whole genome shotgun (WGS) entry which is preliminary data.</text>
</comment>
<dbReference type="EMBL" id="SWKU01000040">
    <property type="protein sequence ID" value="KAF2994522.1"/>
    <property type="molecule type" value="Genomic_DNA"/>
</dbReference>
<organism evidence="3 4">
    <name type="scientific">Curvularia kusanoi</name>
    <name type="common">Cochliobolus kusanoi</name>
    <dbReference type="NCBI Taxonomy" id="90978"/>
    <lineage>
        <taxon>Eukaryota</taxon>
        <taxon>Fungi</taxon>
        <taxon>Dikarya</taxon>
        <taxon>Ascomycota</taxon>
        <taxon>Pezizomycotina</taxon>
        <taxon>Dothideomycetes</taxon>
        <taxon>Pleosporomycetidae</taxon>
        <taxon>Pleosporales</taxon>
        <taxon>Pleosporineae</taxon>
        <taxon>Pleosporaceae</taxon>
        <taxon>Curvularia</taxon>
    </lineage>
</organism>
<feature type="region of interest" description="Disordered" evidence="2">
    <location>
        <begin position="1"/>
        <end position="33"/>
    </location>
</feature>
<feature type="compositionally biased region" description="Low complexity" evidence="2">
    <location>
        <begin position="55"/>
        <end position="76"/>
    </location>
</feature>
<sequence length="243" mass="28029">MGSAQDDKAPQLNAPQQNVPQHNVPQQNVPQHALQQARLVQVRRQQQFLLQQQALLQQAQKQQQQQQQQQQPKQQQNVPRGGKVPLKRPAEDSDADVSVEEALEQLNKSCKRAKASIDAANAKDKEISDLRRALQTSTDAVAAKDREIVVLRQSHQDTVQYGYQIHNDRAAQEEAWVAKERKWIREKMALQTFAWTRGSDNEKLKNEVAKLNNHLALTQRREIEADRKLDEYKKRIRQMGEEE</sequence>
<proteinExistence type="predicted"/>
<reference evidence="3" key="1">
    <citation type="submission" date="2019-04" db="EMBL/GenBank/DDBJ databases">
        <title>Sequencing of skin fungus with MAO and IRED activity.</title>
        <authorList>
            <person name="Marsaioli A.J."/>
            <person name="Bonatto J.M.C."/>
            <person name="Reis Junior O."/>
        </authorList>
    </citation>
    <scope>NUCLEOTIDE SEQUENCE</scope>
    <source>
        <strain evidence="3">30M1</strain>
    </source>
</reference>
<name>A0A9P4W3X4_CURKU</name>
<keyword evidence="1" id="KW-0175">Coiled coil</keyword>
<evidence type="ECO:0000313" key="3">
    <source>
        <dbReference type="EMBL" id="KAF2994522.1"/>
    </source>
</evidence>
<evidence type="ECO:0000256" key="1">
    <source>
        <dbReference type="SAM" id="Coils"/>
    </source>
</evidence>
<dbReference type="Proteomes" id="UP000801428">
    <property type="component" value="Unassembled WGS sequence"/>
</dbReference>
<dbReference type="AlphaFoldDB" id="A0A9P4W3X4"/>
<feature type="compositionally biased region" description="Low complexity" evidence="2">
    <location>
        <begin position="15"/>
        <end position="33"/>
    </location>
</feature>
<protein>
    <submittedName>
        <fullName evidence="3">Uncharacterized protein</fullName>
    </submittedName>
</protein>
<accession>A0A9P4W3X4</accession>
<feature type="region of interest" description="Disordered" evidence="2">
    <location>
        <begin position="55"/>
        <end position="97"/>
    </location>
</feature>
<gene>
    <name evidence="3" type="ORF">E8E13_003123</name>
</gene>
<evidence type="ECO:0000256" key="2">
    <source>
        <dbReference type="SAM" id="MobiDB-lite"/>
    </source>
</evidence>
<feature type="coiled-coil region" evidence="1">
    <location>
        <begin position="201"/>
        <end position="242"/>
    </location>
</feature>
<dbReference type="SUPFAM" id="SSF81995">
    <property type="entry name" value="beta-sandwich domain of Sec23/24"/>
    <property type="match status" value="1"/>
</dbReference>
<evidence type="ECO:0000313" key="4">
    <source>
        <dbReference type="Proteomes" id="UP000801428"/>
    </source>
</evidence>
<keyword evidence="4" id="KW-1185">Reference proteome</keyword>